<gene>
    <name evidence="2" type="ORF">ACFPYI_14495</name>
</gene>
<comment type="caution">
    <text evidence="2">The sequence shown here is derived from an EMBL/GenBank/DDBJ whole genome shotgun (WGS) entry which is preliminary data.</text>
</comment>
<keyword evidence="3" id="KW-1185">Reference proteome</keyword>
<evidence type="ECO:0000313" key="2">
    <source>
        <dbReference type="EMBL" id="MFC5972546.1"/>
    </source>
</evidence>
<dbReference type="AlphaFoldDB" id="A0ABD5RPV1"/>
<evidence type="ECO:0000256" key="1">
    <source>
        <dbReference type="SAM" id="MobiDB-lite"/>
    </source>
</evidence>
<dbReference type="EMBL" id="JBHSQH010000001">
    <property type="protein sequence ID" value="MFC5972546.1"/>
    <property type="molecule type" value="Genomic_DNA"/>
</dbReference>
<proteinExistence type="predicted"/>
<evidence type="ECO:0000313" key="3">
    <source>
        <dbReference type="Proteomes" id="UP001596099"/>
    </source>
</evidence>
<feature type="compositionally biased region" description="Low complexity" evidence="1">
    <location>
        <begin position="300"/>
        <end position="327"/>
    </location>
</feature>
<accession>A0ABD5RPV1</accession>
<sequence length="334" mass="34037">MTDTPSRFGRIGIALLAVLAVVAGGTAVTAQEADGGQPTVELVAAGGGSGPATSFDVVASNVSGVGAYEYTVGVADDENATITRVTPGGNPPSFLTTVEYSDNRTSAFVRVAGADTNDSGPVSIGTVEFSEAVEREDLSLTVAALGDEQGESYDVRVPEPSESAYYQVDFVGGAPIEELGENATYSGQDRLLKYLHGSTEEPVTRVGGPFADENLTQCVTVESFDVADDEATVEFTVAAGCDLDLSLVSYEKTGPGWNASTASEQVLYDDAQGTFGPGNHTMTVELPGDPGTPVGDASDDSSTGSSDESTTESSGDSSAEASASAASPVHEVLA</sequence>
<dbReference type="RefSeq" id="WP_247416012.1">
    <property type="nucleotide sequence ID" value="NZ_JALLGW010000001.1"/>
</dbReference>
<protein>
    <submittedName>
        <fullName evidence="2">Uncharacterized protein</fullName>
    </submittedName>
</protein>
<reference evidence="2 3" key="1">
    <citation type="journal article" date="2019" name="Int. J. Syst. Evol. Microbiol.">
        <title>The Global Catalogue of Microorganisms (GCM) 10K type strain sequencing project: providing services to taxonomists for standard genome sequencing and annotation.</title>
        <authorList>
            <consortium name="The Broad Institute Genomics Platform"/>
            <consortium name="The Broad Institute Genome Sequencing Center for Infectious Disease"/>
            <person name="Wu L."/>
            <person name="Ma J."/>
        </authorList>
    </citation>
    <scope>NUCLEOTIDE SEQUENCE [LARGE SCALE GENOMIC DNA]</scope>
    <source>
        <strain evidence="2 3">CGMCC 1.12543</strain>
    </source>
</reference>
<name>A0ABD5RPV1_9EURY</name>
<dbReference type="Proteomes" id="UP001596099">
    <property type="component" value="Unassembled WGS sequence"/>
</dbReference>
<organism evidence="2 3">
    <name type="scientific">Halomarina salina</name>
    <dbReference type="NCBI Taxonomy" id="1872699"/>
    <lineage>
        <taxon>Archaea</taxon>
        <taxon>Methanobacteriati</taxon>
        <taxon>Methanobacteriota</taxon>
        <taxon>Stenosarchaea group</taxon>
        <taxon>Halobacteria</taxon>
        <taxon>Halobacteriales</taxon>
        <taxon>Natronomonadaceae</taxon>
        <taxon>Halomarina</taxon>
    </lineage>
</organism>
<feature type="region of interest" description="Disordered" evidence="1">
    <location>
        <begin position="271"/>
        <end position="334"/>
    </location>
</feature>